<dbReference type="PANTHER" id="PTHR30390">
    <property type="entry name" value="SEDOHEPTULOSE 7-PHOSPHATE ISOMERASE / DNAA INITIATOR-ASSOCIATING FACTOR FOR REPLICATION INITIATION"/>
    <property type="match status" value="1"/>
</dbReference>
<dbReference type="CDD" id="cd05006">
    <property type="entry name" value="SIS_GmhA"/>
    <property type="match status" value="1"/>
</dbReference>
<dbReference type="Gene3D" id="3.40.50.10490">
    <property type="entry name" value="Glucose-6-phosphate isomerase like protein, domain 1"/>
    <property type="match status" value="1"/>
</dbReference>
<keyword evidence="2" id="KW-0413">Isomerase</keyword>
<dbReference type="InterPro" id="IPR050099">
    <property type="entry name" value="SIS_GmhA/DiaA_subfam"/>
</dbReference>
<dbReference type="InterPro" id="IPR035461">
    <property type="entry name" value="GmhA/DiaA"/>
</dbReference>
<dbReference type="InterPro" id="IPR001347">
    <property type="entry name" value="SIS_dom"/>
</dbReference>
<name>A0ABU0LBT5_XANAG</name>
<protein>
    <submittedName>
        <fullName evidence="2">Phosphoheptose isomerase</fullName>
    </submittedName>
</protein>
<organism evidence="2 3">
    <name type="scientific">Xanthobacter agilis</name>
    <dbReference type="NCBI Taxonomy" id="47492"/>
    <lineage>
        <taxon>Bacteria</taxon>
        <taxon>Pseudomonadati</taxon>
        <taxon>Pseudomonadota</taxon>
        <taxon>Alphaproteobacteria</taxon>
        <taxon>Hyphomicrobiales</taxon>
        <taxon>Xanthobacteraceae</taxon>
        <taxon>Xanthobacter</taxon>
    </lineage>
</organism>
<feature type="domain" description="SIS" evidence="1">
    <location>
        <begin position="36"/>
        <end position="187"/>
    </location>
</feature>
<dbReference type="RefSeq" id="WP_237347173.1">
    <property type="nucleotide sequence ID" value="NZ_JABWGX010000029.1"/>
</dbReference>
<dbReference type="Proteomes" id="UP001241747">
    <property type="component" value="Unassembled WGS sequence"/>
</dbReference>
<dbReference type="GO" id="GO:0016853">
    <property type="term" value="F:isomerase activity"/>
    <property type="evidence" value="ECO:0007669"/>
    <property type="project" value="UniProtKB-KW"/>
</dbReference>
<accession>A0ABU0LBT5</accession>
<dbReference type="SUPFAM" id="SSF53697">
    <property type="entry name" value="SIS domain"/>
    <property type="match status" value="1"/>
</dbReference>
<dbReference type="Pfam" id="PF13580">
    <property type="entry name" value="SIS_2"/>
    <property type="match status" value="1"/>
</dbReference>
<sequence>MSQDARFLQDYFSQLTEATQLTPALIANLVRVKEFVLETAERDGKVIWLGNGGSAGIASHLAADMSKNGGVRAITFSDPAFITCLANDYGFKDWMAHAIRIHAQPQDTLIAISSSGKSENILNAVDMAKSMGVKVATMSAMHPGNPLRQRGDMNLWIDSHAYNIVETVHQFWGMAILDMMIGQAEYSAANVTELRKTAS</sequence>
<proteinExistence type="predicted"/>
<dbReference type="PANTHER" id="PTHR30390:SF7">
    <property type="entry name" value="PHOSPHOHEPTOSE ISOMERASE"/>
    <property type="match status" value="1"/>
</dbReference>
<evidence type="ECO:0000313" key="2">
    <source>
        <dbReference type="EMBL" id="MDQ0504610.1"/>
    </source>
</evidence>
<dbReference type="EMBL" id="JAUSVY010000003">
    <property type="protein sequence ID" value="MDQ0504610.1"/>
    <property type="molecule type" value="Genomic_DNA"/>
</dbReference>
<gene>
    <name evidence="2" type="ORF">QOZ94_001392</name>
</gene>
<evidence type="ECO:0000313" key="3">
    <source>
        <dbReference type="Proteomes" id="UP001241747"/>
    </source>
</evidence>
<evidence type="ECO:0000259" key="1">
    <source>
        <dbReference type="PROSITE" id="PS51464"/>
    </source>
</evidence>
<reference evidence="2 3" key="1">
    <citation type="submission" date="2023-07" db="EMBL/GenBank/DDBJ databases">
        <title>Genomic Encyclopedia of Type Strains, Phase IV (KMG-IV): sequencing the most valuable type-strain genomes for metagenomic binning, comparative biology and taxonomic classification.</title>
        <authorList>
            <person name="Goeker M."/>
        </authorList>
    </citation>
    <scope>NUCLEOTIDE SEQUENCE [LARGE SCALE GENOMIC DNA]</scope>
    <source>
        <strain evidence="2 3">DSM 3770</strain>
    </source>
</reference>
<dbReference type="InterPro" id="IPR046348">
    <property type="entry name" value="SIS_dom_sf"/>
</dbReference>
<dbReference type="PROSITE" id="PS51464">
    <property type="entry name" value="SIS"/>
    <property type="match status" value="1"/>
</dbReference>
<comment type="caution">
    <text evidence="2">The sequence shown here is derived from an EMBL/GenBank/DDBJ whole genome shotgun (WGS) entry which is preliminary data.</text>
</comment>
<keyword evidence="3" id="KW-1185">Reference proteome</keyword>